<dbReference type="Gene3D" id="2.40.70.10">
    <property type="entry name" value="Acid Proteases"/>
    <property type="match status" value="1"/>
</dbReference>
<sequence>MLFAHHVQESDEAINEHSISAQYASTTVEGAVPTTNRVRVRLHCRYAREWAFVSNSGSLHAMQCHNNDVCLGEMDREEPNKLLAAATLTLSSASYDETLSKTMVVLTFHHMVKKEHLRDLRSEAKITLEKYLKLAELFVFKVLGGITDHEMAHEHATFYARNLQTLTKINEVWKPFITNVWKMLSDFYTSHLCLKYKACDIAIVAVNMALLLCNVKSSLPPNWHEPCTYEDYSESKERFRLMSLVSGSNIGLFIMGHINGVPCSMVIDTGGNVATIRKDLAQLFKDELIWMPSFVTLQTDPGDKINIYGKLNINIMVGSAAYCHTGYVADPYILRLDFLRKYYFFLGLQKQQTAFSIFKDITIRHQKGSSPGNTECLVWKTLLGKLLIPC</sequence>
<dbReference type="SUPFAM" id="SSF47954">
    <property type="entry name" value="Cyclin-like"/>
    <property type="match status" value="1"/>
</dbReference>
<evidence type="ECO:0000313" key="2">
    <source>
        <dbReference type="Proteomes" id="UP000054359"/>
    </source>
</evidence>
<protein>
    <recommendedName>
        <fullName evidence="3">Peptidase A2 domain-containing protein</fullName>
    </recommendedName>
</protein>
<feature type="non-terminal residue" evidence="1">
    <location>
        <position position="390"/>
    </location>
</feature>
<dbReference type="Gene3D" id="1.10.472.10">
    <property type="entry name" value="Cyclin-like"/>
    <property type="match status" value="1"/>
</dbReference>
<dbReference type="InterPro" id="IPR036915">
    <property type="entry name" value="Cyclin-like_sf"/>
</dbReference>
<organism evidence="1 2">
    <name type="scientific">Stegodyphus mimosarum</name>
    <name type="common">African social velvet spider</name>
    <dbReference type="NCBI Taxonomy" id="407821"/>
    <lineage>
        <taxon>Eukaryota</taxon>
        <taxon>Metazoa</taxon>
        <taxon>Ecdysozoa</taxon>
        <taxon>Arthropoda</taxon>
        <taxon>Chelicerata</taxon>
        <taxon>Arachnida</taxon>
        <taxon>Araneae</taxon>
        <taxon>Araneomorphae</taxon>
        <taxon>Entelegynae</taxon>
        <taxon>Eresoidea</taxon>
        <taxon>Eresidae</taxon>
        <taxon>Stegodyphus</taxon>
    </lineage>
</organism>
<reference evidence="1 2" key="1">
    <citation type="submission" date="2013-11" db="EMBL/GenBank/DDBJ databases">
        <title>Genome sequencing of Stegodyphus mimosarum.</title>
        <authorList>
            <person name="Bechsgaard J."/>
        </authorList>
    </citation>
    <scope>NUCLEOTIDE SEQUENCE [LARGE SCALE GENOMIC DNA]</scope>
</reference>
<keyword evidence="2" id="KW-1185">Reference proteome</keyword>
<evidence type="ECO:0000313" key="1">
    <source>
        <dbReference type="EMBL" id="KFM73598.1"/>
    </source>
</evidence>
<evidence type="ECO:0008006" key="3">
    <source>
        <dbReference type="Google" id="ProtNLM"/>
    </source>
</evidence>
<accession>A0A087U8A9</accession>
<dbReference type="Proteomes" id="UP000054359">
    <property type="component" value="Unassembled WGS sequence"/>
</dbReference>
<proteinExistence type="predicted"/>
<dbReference type="AlphaFoldDB" id="A0A087U8A9"/>
<name>A0A087U8A9_STEMI</name>
<dbReference type="SUPFAM" id="SSF50630">
    <property type="entry name" value="Acid proteases"/>
    <property type="match status" value="1"/>
</dbReference>
<dbReference type="OrthoDB" id="6435686at2759"/>
<gene>
    <name evidence="1" type="ORF">X975_20641</name>
</gene>
<dbReference type="InterPro" id="IPR021109">
    <property type="entry name" value="Peptidase_aspartic_dom_sf"/>
</dbReference>
<dbReference type="EMBL" id="KK118691">
    <property type="protein sequence ID" value="KFM73598.1"/>
    <property type="molecule type" value="Genomic_DNA"/>
</dbReference>